<dbReference type="EMBL" id="CP067341">
    <property type="protein sequence ID" value="QQP15057.1"/>
    <property type="molecule type" value="Genomic_DNA"/>
</dbReference>
<proteinExistence type="predicted"/>
<organism evidence="1 2">
    <name type="scientific">Lysinibacillus agricola</name>
    <dbReference type="NCBI Taxonomy" id="2590012"/>
    <lineage>
        <taxon>Bacteria</taxon>
        <taxon>Bacillati</taxon>
        <taxon>Bacillota</taxon>
        <taxon>Bacilli</taxon>
        <taxon>Bacillales</taxon>
        <taxon>Bacillaceae</taxon>
        <taxon>Lysinibacillus</taxon>
    </lineage>
</organism>
<reference evidence="1 2" key="1">
    <citation type="submission" date="2020-01" db="EMBL/GenBank/DDBJ databases">
        <authorList>
            <person name="Liu G."/>
            <person name="Liu B."/>
        </authorList>
    </citation>
    <scope>NUCLEOTIDE SEQUENCE [LARGE SCALE GENOMIC DNA]</scope>
    <source>
        <strain evidence="1 2">FJAT-51161</strain>
    </source>
</reference>
<keyword evidence="2" id="KW-1185">Reference proteome</keyword>
<sequence>MENLKTEHPDWTITQVTSDEAAKVKEELKNSPVLRGPAAPLTALYIDKVVSQVGTINQHTENIGLQQTSHAVSGTVSVAVMEVGYGNDNQWLDDERITY</sequence>
<accession>A0ABX7AYI7</accession>
<dbReference type="Proteomes" id="UP000596049">
    <property type="component" value="Chromosome"/>
</dbReference>
<protein>
    <submittedName>
        <fullName evidence="1">DUF4879 domain-containing protein</fullName>
    </submittedName>
</protein>
<name>A0ABX7AYI7_9BACI</name>
<gene>
    <name evidence="1" type="ORF">FJQ98_21045</name>
</gene>
<evidence type="ECO:0000313" key="2">
    <source>
        <dbReference type="Proteomes" id="UP000596049"/>
    </source>
</evidence>
<evidence type="ECO:0000313" key="1">
    <source>
        <dbReference type="EMBL" id="QQP15057.1"/>
    </source>
</evidence>